<protein>
    <submittedName>
        <fullName evidence="1">Uncharacterized protein</fullName>
    </submittedName>
</protein>
<gene>
    <name evidence="1" type="ORF">IE877_13375</name>
</gene>
<reference evidence="1 2" key="1">
    <citation type="submission" date="2020-09" db="EMBL/GenBank/DDBJ databases">
        <title>Methylomonas albis sp. nov. and Methylomonas fluvii sp. nov.: Two cold-adapted methanotrophs from the River Elbe and an amended description of Methylovulum psychrotolerans strain Eb1.</title>
        <authorList>
            <person name="Bussmann I.K."/>
            <person name="Klings K.-W."/>
            <person name="Warnstedt J."/>
            <person name="Hoppert M."/>
            <person name="Saborowski A."/>
            <person name="Horn F."/>
            <person name="Liebner S."/>
        </authorList>
    </citation>
    <scope>NUCLEOTIDE SEQUENCE [LARGE SCALE GENOMIC DNA]</scope>
    <source>
        <strain evidence="1 2">EbA</strain>
    </source>
</reference>
<proteinExistence type="predicted"/>
<dbReference type="Proteomes" id="UP000652176">
    <property type="component" value="Unassembled WGS sequence"/>
</dbReference>
<sequence length="58" mass="6774">MRTYDKIQIGDVIHSNWYGDGTVADLNETGTGKIKFGRFFVMFREFEIFYANGWMLSV</sequence>
<evidence type="ECO:0000313" key="1">
    <source>
        <dbReference type="EMBL" id="MBD9356857.1"/>
    </source>
</evidence>
<accession>A0ABR9D4P9</accession>
<name>A0ABR9D4P9_9GAMM</name>
<keyword evidence="2" id="KW-1185">Reference proteome</keyword>
<evidence type="ECO:0000313" key="2">
    <source>
        <dbReference type="Proteomes" id="UP000652176"/>
    </source>
</evidence>
<organism evidence="1 2">
    <name type="scientific">Methylomonas albis</name>
    <dbReference type="NCBI Taxonomy" id="1854563"/>
    <lineage>
        <taxon>Bacteria</taxon>
        <taxon>Pseudomonadati</taxon>
        <taxon>Pseudomonadota</taxon>
        <taxon>Gammaproteobacteria</taxon>
        <taxon>Methylococcales</taxon>
        <taxon>Methylococcaceae</taxon>
        <taxon>Methylomonas</taxon>
    </lineage>
</organism>
<comment type="caution">
    <text evidence="1">The sequence shown here is derived from an EMBL/GenBank/DDBJ whole genome shotgun (WGS) entry which is preliminary data.</text>
</comment>
<dbReference type="EMBL" id="JACXSS010000001">
    <property type="protein sequence ID" value="MBD9356857.1"/>
    <property type="molecule type" value="Genomic_DNA"/>
</dbReference>
<dbReference type="RefSeq" id="WP_192375175.1">
    <property type="nucleotide sequence ID" value="NZ_CAJHIV010000001.1"/>
</dbReference>